<sequence>MSTHLYSRRKLLLAASALGLTLAMPAANAQSREIHVLKDPNCGCCSAWVNVMQKAGFKVTVETIDAIELDRYKRENGIPEALFSCHTAHIDGYLIEGHVPAADIVRLLDERRDAIGLSAPGMPTGAPGMGSEAEREAYDVVLFGKNGKTEIFSHYDAA</sequence>
<evidence type="ECO:0000313" key="2">
    <source>
        <dbReference type="EMBL" id="GHD14021.1"/>
    </source>
</evidence>
<keyword evidence="3" id="KW-1185">Reference proteome</keyword>
<gene>
    <name evidence="2" type="ORF">GCM10016234_19050</name>
</gene>
<reference evidence="2" key="2">
    <citation type="submission" date="2020-09" db="EMBL/GenBank/DDBJ databases">
        <authorList>
            <person name="Sun Q."/>
            <person name="Kim S."/>
        </authorList>
    </citation>
    <scope>NUCLEOTIDE SEQUENCE</scope>
    <source>
        <strain evidence="2">KCTC 42249</strain>
    </source>
</reference>
<reference evidence="2" key="1">
    <citation type="journal article" date="2014" name="Int. J. Syst. Evol. Microbiol.">
        <title>Complete genome sequence of Corynebacterium casei LMG S-19264T (=DSM 44701T), isolated from a smear-ripened cheese.</title>
        <authorList>
            <consortium name="US DOE Joint Genome Institute (JGI-PGF)"/>
            <person name="Walter F."/>
            <person name="Albersmeier A."/>
            <person name="Kalinowski J."/>
            <person name="Ruckert C."/>
        </authorList>
    </citation>
    <scope>NUCLEOTIDE SEQUENCE</scope>
    <source>
        <strain evidence="2">KCTC 42249</strain>
    </source>
</reference>
<name>A0A8J3DNM0_9HYPH</name>
<feature type="signal peptide" evidence="1">
    <location>
        <begin position="1"/>
        <end position="29"/>
    </location>
</feature>
<dbReference type="PROSITE" id="PS51318">
    <property type="entry name" value="TAT"/>
    <property type="match status" value="1"/>
</dbReference>
<organism evidence="2 3">
    <name type="scientific">Tianweitania populi</name>
    <dbReference type="NCBI Taxonomy" id="1607949"/>
    <lineage>
        <taxon>Bacteria</taxon>
        <taxon>Pseudomonadati</taxon>
        <taxon>Pseudomonadota</taxon>
        <taxon>Alphaproteobacteria</taxon>
        <taxon>Hyphomicrobiales</taxon>
        <taxon>Phyllobacteriaceae</taxon>
        <taxon>Tianweitania</taxon>
    </lineage>
</organism>
<evidence type="ECO:0000256" key="1">
    <source>
        <dbReference type="SAM" id="SignalP"/>
    </source>
</evidence>
<dbReference type="Proteomes" id="UP000630142">
    <property type="component" value="Unassembled WGS sequence"/>
</dbReference>
<proteinExistence type="predicted"/>
<feature type="chain" id="PRO_5035214551" description="DUF411 domain-containing protein" evidence="1">
    <location>
        <begin position="30"/>
        <end position="158"/>
    </location>
</feature>
<evidence type="ECO:0008006" key="4">
    <source>
        <dbReference type="Google" id="ProtNLM"/>
    </source>
</evidence>
<evidence type="ECO:0000313" key="3">
    <source>
        <dbReference type="Proteomes" id="UP000630142"/>
    </source>
</evidence>
<accession>A0A8J3DNM0</accession>
<dbReference type="InterPro" id="IPR007332">
    <property type="entry name" value="DUF411"/>
</dbReference>
<keyword evidence="1" id="KW-0732">Signal</keyword>
<comment type="caution">
    <text evidence="2">The sequence shown here is derived from an EMBL/GenBank/DDBJ whole genome shotgun (WGS) entry which is preliminary data.</text>
</comment>
<dbReference type="InterPro" id="IPR006311">
    <property type="entry name" value="TAT_signal"/>
</dbReference>
<dbReference type="Pfam" id="PF04214">
    <property type="entry name" value="DUF411"/>
    <property type="match status" value="1"/>
</dbReference>
<protein>
    <recommendedName>
        <fullName evidence="4">DUF411 domain-containing protein</fullName>
    </recommendedName>
</protein>
<dbReference type="AlphaFoldDB" id="A0A8J3DNM0"/>
<dbReference type="EMBL" id="BMZQ01000002">
    <property type="protein sequence ID" value="GHD14021.1"/>
    <property type="molecule type" value="Genomic_DNA"/>
</dbReference>
<dbReference type="RefSeq" id="WP_189503361.1">
    <property type="nucleotide sequence ID" value="NZ_BMZQ01000002.1"/>
</dbReference>